<feature type="region of interest" description="Disordered" evidence="1">
    <location>
        <begin position="67"/>
        <end position="135"/>
    </location>
</feature>
<reference evidence="3" key="1">
    <citation type="submission" date="2016-09" db="EMBL/GenBank/DDBJ databases">
        <authorList>
            <person name="Jeantristanb JTB J.-T."/>
            <person name="Ricardo R."/>
        </authorList>
    </citation>
    <scope>NUCLEOTIDE SEQUENCE [LARGE SCALE GENOMIC DNA]</scope>
</reference>
<name>A0A238FH00_9BASI</name>
<dbReference type="EMBL" id="FMSP01000007">
    <property type="protein sequence ID" value="SCV71411.1"/>
    <property type="molecule type" value="Genomic_DNA"/>
</dbReference>
<evidence type="ECO:0000313" key="3">
    <source>
        <dbReference type="Proteomes" id="UP000198372"/>
    </source>
</evidence>
<dbReference type="Proteomes" id="UP000198372">
    <property type="component" value="Unassembled WGS sequence"/>
</dbReference>
<dbReference type="AlphaFoldDB" id="A0A238FH00"/>
<evidence type="ECO:0000313" key="2">
    <source>
        <dbReference type="EMBL" id="SCV71411.1"/>
    </source>
</evidence>
<keyword evidence="3" id="KW-1185">Reference proteome</keyword>
<proteinExistence type="predicted"/>
<evidence type="ECO:0000256" key="1">
    <source>
        <dbReference type="SAM" id="MobiDB-lite"/>
    </source>
</evidence>
<sequence length="135" mass="14908">MNDRHAIFYSFITQFDFVIRHMGGEWNKVPDTLSRRYEDGSVGGQYKESRLWNLDAEDDRDDHVPFERSLQTEQAGVRRSTPLNTAGATCGSSDGSGGSSPSLQARSAKTKTEEGEGQAEVTGARGQSKCFRLKS</sequence>
<accession>A0A238FH00</accession>
<organism evidence="2 3">
    <name type="scientific">Microbotryum intermedium</name>
    <dbReference type="NCBI Taxonomy" id="269621"/>
    <lineage>
        <taxon>Eukaryota</taxon>
        <taxon>Fungi</taxon>
        <taxon>Dikarya</taxon>
        <taxon>Basidiomycota</taxon>
        <taxon>Pucciniomycotina</taxon>
        <taxon>Microbotryomycetes</taxon>
        <taxon>Microbotryales</taxon>
        <taxon>Microbotryaceae</taxon>
        <taxon>Microbotryum</taxon>
    </lineage>
</organism>
<gene>
    <name evidence="2" type="ORF">BQ2448_2999</name>
</gene>
<protein>
    <submittedName>
        <fullName evidence="2">BQ2448_2999 protein</fullName>
    </submittedName>
</protein>